<protein>
    <submittedName>
        <fullName evidence="3">Uncharacterized protein</fullName>
    </submittedName>
</protein>
<feature type="region of interest" description="Disordered" evidence="1">
    <location>
        <begin position="46"/>
        <end position="119"/>
    </location>
</feature>
<name>A0A0C3KGL0_9AGAM</name>
<dbReference type="HOGENOM" id="CLU_2063198_0_0_1"/>
<proteinExistence type="predicted"/>
<evidence type="ECO:0000313" key="3">
    <source>
        <dbReference type="EMBL" id="KIO20638.1"/>
    </source>
</evidence>
<gene>
    <name evidence="3" type="ORF">M407DRAFT_134822</name>
</gene>
<reference evidence="3 4" key="1">
    <citation type="submission" date="2014-04" db="EMBL/GenBank/DDBJ databases">
        <authorList>
            <consortium name="DOE Joint Genome Institute"/>
            <person name="Kuo A."/>
            <person name="Girlanda M."/>
            <person name="Perotto S."/>
            <person name="Kohler A."/>
            <person name="Nagy L.G."/>
            <person name="Floudas D."/>
            <person name="Copeland A."/>
            <person name="Barry K.W."/>
            <person name="Cichocki N."/>
            <person name="Veneault-Fourrey C."/>
            <person name="LaButti K."/>
            <person name="Lindquist E.A."/>
            <person name="Lipzen A."/>
            <person name="Lundell T."/>
            <person name="Morin E."/>
            <person name="Murat C."/>
            <person name="Sun H."/>
            <person name="Tunlid A."/>
            <person name="Henrissat B."/>
            <person name="Grigoriev I.V."/>
            <person name="Hibbett D.S."/>
            <person name="Martin F."/>
            <person name="Nordberg H.P."/>
            <person name="Cantor M.N."/>
            <person name="Hua S.X."/>
        </authorList>
    </citation>
    <scope>NUCLEOTIDE SEQUENCE [LARGE SCALE GENOMIC DNA]</scope>
    <source>
        <strain evidence="3 4">MUT 4182</strain>
    </source>
</reference>
<dbReference type="AlphaFoldDB" id="A0A0C3KGL0"/>
<reference evidence="4" key="2">
    <citation type="submission" date="2015-01" db="EMBL/GenBank/DDBJ databases">
        <title>Evolutionary Origins and Diversification of the Mycorrhizal Mutualists.</title>
        <authorList>
            <consortium name="DOE Joint Genome Institute"/>
            <consortium name="Mycorrhizal Genomics Consortium"/>
            <person name="Kohler A."/>
            <person name="Kuo A."/>
            <person name="Nagy L.G."/>
            <person name="Floudas D."/>
            <person name="Copeland A."/>
            <person name="Barry K.W."/>
            <person name="Cichocki N."/>
            <person name="Veneault-Fourrey C."/>
            <person name="LaButti K."/>
            <person name="Lindquist E.A."/>
            <person name="Lipzen A."/>
            <person name="Lundell T."/>
            <person name="Morin E."/>
            <person name="Murat C."/>
            <person name="Riley R."/>
            <person name="Ohm R."/>
            <person name="Sun H."/>
            <person name="Tunlid A."/>
            <person name="Henrissat B."/>
            <person name="Grigoriev I.V."/>
            <person name="Hibbett D.S."/>
            <person name="Martin F."/>
        </authorList>
    </citation>
    <scope>NUCLEOTIDE SEQUENCE [LARGE SCALE GENOMIC DNA]</scope>
    <source>
        <strain evidence="4">MUT 4182</strain>
    </source>
</reference>
<keyword evidence="4" id="KW-1185">Reference proteome</keyword>
<dbReference type="EMBL" id="KN823167">
    <property type="protein sequence ID" value="KIO20638.1"/>
    <property type="molecule type" value="Genomic_DNA"/>
</dbReference>
<dbReference type="Proteomes" id="UP000054248">
    <property type="component" value="Unassembled WGS sequence"/>
</dbReference>
<keyword evidence="2" id="KW-0812">Transmembrane</keyword>
<accession>A0A0C3KGL0</accession>
<sequence length="119" mass="13098">MVPRPTPLPISFRIIFIPVGYIVLIVWTIGFLAILLEELKRRVTVRNDNRISASGMSHDLEAAGTERPPQESGNTSSRVVQPRDRLPSRGSEEEAQPPPPPYAATDPSARPHKLANPPS</sequence>
<evidence type="ECO:0000313" key="4">
    <source>
        <dbReference type="Proteomes" id="UP000054248"/>
    </source>
</evidence>
<evidence type="ECO:0000256" key="2">
    <source>
        <dbReference type="SAM" id="Phobius"/>
    </source>
</evidence>
<evidence type="ECO:0000256" key="1">
    <source>
        <dbReference type="SAM" id="MobiDB-lite"/>
    </source>
</evidence>
<feature type="compositionally biased region" description="Basic and acidic residues" evidence="1">
    <location>
        <begin position="81"/>
        <end position="92"/>
    </location>
</feature>
<keyword evidence="2" id="KW-0472">Membrane</keyword>
<keyword evidence="2" id="KW-1133">Transmembrane helix</keyword>
<organism evidence="3 4">
    <name type="scientific">Tulasnella calospora MUT 4182</name>
    <dbReference type="NCBI Taxonomy" id="1051891"/>
    <lineage>
        <taxon>Eukaryota</taxon>
        <taxon>Fungi</taxon>
        <taxon>Dikarya</taxon>
        <taxon>Basidiomycota</taxon>
        <taxon>Agaricomycotina</taxon>
        <taxon>Agaricomycetes</taxon>
        <taxon>Cantharellales</taxon>
        <taxon>Tulasnellaceae</taxon>
        <taxon>Tulasnella</taxon>
    </lineage>
</organism>
<feature type="transmembrane region" description="Helical" evidence="2">
    <location>
        <begin position="12"/>
        <end position="36"/>
    </location>
</feature>